<keyword evidence="1" id="KW-0812">Transmembrane</keyword>
<reference evidence="2 3" key="1">
    <citation type="submission" date="2016-11" db="EMBL/GenBank/DDBJ databases">
        <authorList>
            <person name="Jaros S."/>
            <person name="Januszkiewicz K."/>
            <person name="Wedrychowicz H."/>
        </authorList>
    </citation>
    <scope>NUCLEOTIDE SEQUENCE [LARGE SCALE GENOMIC DNA]</scope>
    <source>
        <strain evidence="2 3">DSM 10068</strain>
    </source>
</reference>
<dbReference type="RefSeq" id="WP_073079524.1">
    <property type="nucleotide sequence ID" value="NZ_FQXV01000008.1"/>
</dbReference>
<evidence type="ECO:0000256" key="1">
    <source>
        <dbReference type="SAM" id="Phobius"/>
    </source>
</evidence>
<dbReference type="AlphaFoldDB" id="A0A1M5YGT1"/>
<organism evidence="2 3">
    <name type="scientific">Sporobacter termitidis DSM 10068</name>
    <dbReference type="NCBI Taxonomy" id="1123282"/>
    <lineage>
        <taxon>Bacteria</taxon>
        <taxon>Bacillati</taxon>
        <taxon>Bacillota</taxon>
        <taxon>Clostridia</taxon>
        <taxon>Eubacteriales</taxon>
        <taxon>Oscillospiraceae</taxon>
        <taxon>Sporobacter</taxon>
    </lineage>
</organism>
<dbReference type="OrthoDB" id="2084441at2"/>
<dbReference type="EMBL" id="FQXV01000008">
    <property type="protein sequence ID" value="SHI11182.1"/>
    <property type="molecule type" value="Genomic_DNA"/>
</dbReference>
<gene>
    <name evidence="2" type="ORF">SAMN02745823_02515</name>
</gene>
<keyword evidence="1" id="KW-0472">Membrane</keyword>
<feature type="transmembrane region" description="Helical" evidence="1">
    <location>
        <begin position="20"/>
        <end position="44"/>
    </location>
</feature>
<sequence length="107" mass="11347">MGGNNNGISLSGIPGFDDTALTGLFALPPAQMSLLATVLGLVFIDGLDTDQQNVLGNFFMSVGQSIATAAAQSELIQANSDPTKIMQRQIQALRKEVQSLARKVNRQ</sequence>
<keyword evidence="3" id="KW-1185">Reference proteome</keyword>
<protein>
    <submittedName>
        <fullName evidence="2">Uncharacterized protein</fullName>
    </submittedName>
</protein>
<keyword evidence="1" id="KW-1133">Transmembrane helix</keyword>
<accession>A0A1M5YGT1</accession>
<evidence type="ECO:0000313" key="2">
    <source>
        <dbReference type="EMBL" id="SHI11182.1"/>
    </source>
</evidence>
<proteinExistence type="predicted"/>
<evidence type="ECO:0000313" key="3">
    <source>
        <dbReference type="Proteomes" id="UP000183995"/>
    </source>
</evidence>
<dbReference type="Proteomes" id="UP000183995">
    <property type="component" value="Unassembled WGS sequence"/>
</dbReference>
<name>A0A1M5YGT1_9FIRM</name>